<dbReference type="GO" id="GO:0016874">
    <property type="term" value="F:ligase activity"/>
    <property type="evidence" value="ECO:0007669"/>
    <property type="project" value="UniProtKB-KW"/>
</dbReference>
<dbReference type="PANTHER" id="PTHR24096">
    <property type="entry name" value="LONG-CHAIN-FATTY-ACID--COA LIGASE"/>
    <property type="match status" value="1"/>
</dbReference>
<dbReference type="PANTHER" id="PTHR24096:SF251">
    <property type="entry name" value="4-COUMARATE--COA LIGASE-LIKE 9"/>
    <property type="match status" value="1"/>
</dbReference>
<name>A0A9K3IAD1_HELAN</name>
<accession>A0A9K3IAD1</accession>
<dbReference type="InterPro" id="IPR045851">
    <property type="entry name" value="AMP-bd_C_sf"/>
</dbReference>
<keyword evidence="2" id="KW-0436">Ligase</keyword>
<dbReference type="FunFam" id="3.30.300.30:FF:000007">
    <property type="entry name" value="4-coumarate--CoA ligase 2"/>
    <property type="match status" value="1"/>
</dbReference>
<gene>
    <name evidence="4" type="ORF">HanXRQr2_Chr09g0411681</name>
</gene>
<comment type="caution">
    <text evidence="4">The sequence shown here is derived from an EMBL/GenBank/DDBJ whole genome shotgun (WGS) entry which is preliminary data.</text>
</comment>
<reference evidence="4" key="2">
    <citation type="submission" date="2020-06" db="EMBL/GenBank/DDBJ databases">
        <title>Helianthus annuus Genome sequencing and assembly Release 2.</title>
        <authorList>
            <person name="Gouzy J."/>
            <person name="Langlade N."/>
            <person name="Munos S."/>
        </authorList>
    </citation>
    <scope>NUCLEOTIDE SEQUENCE</scope>
    <source>
        <tissue evidence="4">Leaves</tissue>
    </source>
</reference>
<protein>
    <submittedName>
        <fullName evidence="4">AMP-dependent synthetase/ligase, AMP-binding enzyme domain-containing protein</fullName>
    </submittedName>
</protein>
<dbReference type="InterPro" id="IPR025110">
    <property type="entry name" value="AMP-bd_C"/>
</dbReference>
<dbReference type="Gene3D" id="3.30.300.30">
    <property type="match status" value="1"/>
</dbReference>
<dbReference type="Pfam" id="PF13193">
    <property type="entry name" value="AMP-binding_C"/>
    <property type="match status" value="1"/>
</dbReference>
<comment type="similarity">
    <text evidence="1">Belongs to the ATP-dependent AMP-binding enzyme family.</text>
</comment>
<organism evidence="4 5">
    <name type="scientific">Helianthus annuus</name>
    <name type="common">Common sunflower</name>
    <dbReference type="NCBI Taxonomy" id="4232"/>
    <lineage>
        <taxon>Eukaryota</taxon>
        <taxon>Viridiplantae</taxon>
        <taxon>Streptophyta</taxon>
        <taxon>Embryophyta</taxon>
        <taxon>Tracheophyta</taxon>
        <taxon>Spermatophyta</taxon>
        <taxon>Magnoliopsida</taxon>
        <taxon>eudicotyledons</taxon>
        <taxon>Gunneridae</taxon>
        <taxon>Pentapetalae</taxon>
        <taxon>asterids</taxon>
        <taxon>campanulids</taxon>
        <taxon>Asterales</taxon>
        <taxon>Asteraceae</taxon>
        <taxon>Asteroideae</taxon>
        <taxon>Heliantheae alliance</taxon>
        <taxon>Heliantheae</taxon>
        <taxon>Helianthus</taxon>
    </lineage>
</organism>
<dbReference type="EMBL" id="MNCJ02000324">
    <property type="protein sequence ID" value="KAF5792940.1"/>
    <property type="molecule type" value="Genomic_DNA"/>
</dbReference>
<dbReference type="SUPFAM" id="SSF56801">
    <property type="entry name" value="Acetyl-CoA synthetase-like"/>
    <property type="match status" value="1"/>
</dbReference>
<keyword evidence="5" id="KW-1185">Reference proteome</keyword>
<dbReference type="Gramene" id="mRNA:HanXRQr2_Chr09g0411681">
    <property type="protein sequence ID" value="mRNA:HanXRQr2_Chr09g0411681"/>
    <property type="gene ID" value="HanXRQr2_Chr09g0411681"/>
</dbReference>
<reference evidence="4" key="1">
    <citation type="journal article" date="2017" name="Nature">
        <title>The sunflower genome provides insights into oil metabolism, flowering and Asterid evolution.</title>
        <authorList>
            <person name="Badouin H."/>
            <person name="Gouzy J."/>
            <person name="Grassa C.J."/>
            <person name="Murat F."/>
            <person name="Staton S.E."/>
            <person name="Cottret L."/>
            <person name="Lelandais-Briere C."/>
            <person name="Owens G.L."/>
            <person name="Carrere S."/>
            <person name="Mayjonade B."/>
            <person name="Legrand L."/>
            <person name="Gill N."/>
            <person name="Kane N.C."/>
            <person name="Bowers J.E."/>
            <person name="Hubner S."/>
            <person name="Bellec A."/>
            <person name="Berard A."/>
            <person name="Berges H."/>
            <person name="Blanchet N."/>
            <person name="Boniface M.C."/>
            <person name="Brunel D."/>
            <person name="Catrice O."/>
            <person name="Chaidir N."/>
            <person name="Claudel C."/>
            <person name="Donnadieu C."/>
            <person name="Faraut T."/>
            <person name="Fievet G."/>
            <person name="Helmstetter N."/>
            <person name="King M."/>
            <person name="Knapp S.J."/>
            <person name="Lai Z."/>
            <person name="Le Paslier M.C."/>
            <person name="Lippi Y."/>
            <person name="Lorenzon L."/>
            <person name="Mandel J.R."/>
            <person name="Marage G."/>
            <person name="Marchand G."/>
            <person name="Marquand E."/>
            <person name="Bret-Mestries E."/>
            <person name="Morien E."/>
            <person name="Nambeesan S."/>
            <person name="Nguyen T."/>
            <person name="Pegot-Espagnet P."/>
            <person name="Pouilly N."/>
            <person name="Raftis F."/>
            <person name="Sallet E."/>
            <person name="Schiex T."/>
            <person name="Thomas J."/>
            <person name="Vandecasteele C."/>
            <person name="Vares D."/>
            <person name="Vear F."/>
            <person name="Vautrin S."/>
            <person name="Crespi M."/>
            <person name="Mangin B."/>
            <person name="Burke J.M."/>
            <person name="Salse J."/>
            <person name="Munos S."/>
            <person name="Vincourt P."/>
            <person name="Rieseberg L.H."/>
            <person name="Langlade N.B."/>
        </authorList>
    </citation>
    <scope>NUCLEOTIDE SEQUENCE</scope>
    <source>
        <tissue evidence="4">Leaves</tissue>
    </source>
</reference>
<feature type="domain" description="AMP-binding enzyme C-terminal" evidence="3">
    <location>
        <begin position="82"/>
        <end position="157"/>
    </location>
</feature>
<dbReference type="Proteomes" id="UP000215914">
    <property type="component" value="Unassembled WGS sequence"/>
</dbReference>
<evidence type="ECO:0000313" key="5">
    <source>
        <dbReference type="Proteomes" id="UP000215914"/>
    </source>
</evidence>
<dbReference type="AlphaFoldDB" id="A0A9K3IAD1"/>
<evidence type="ECO:0000256" key="2">
    <source>
        <dbReference type="ARBA" id="ARBA00022598"/>
    </source>
</evidence>
<sequence>MPDLRHGYRRREMVSFVDVKIHANLIVVCYVRDKEATAATMESEGWLKTGDLCYFNYDGFLFIVDRLKELIKYKAYQVPPAELERYLQSIPDVVDAAVIPYPDEEAGQIPMAYVVRKPGSKISEAQIMEITAKQVSPYKKIRKVAFINAIPKTPAGKILRRELVKHALSGASSKL</sequence>
<evidence type="ECO:0000256" key="1">
    <source>
        <dbReference type="ARBA" id="ARBA00006432"/>
    </source>
</evidence>
<evidence type="ECO:0000313" key="4">
    <source>
        <dbReference type="EMBL" id="KAF5792940.1"/>
    </source>
</evidence>
<dbReference type="Gene3D" id="2.30.38.10">
    <property type="entry name" value="Luciferase, Domain 3"/>
    <property type="match status" value="1"/>
</dbReference>
<evidence type="ECO:0000259" key="3">
    <source>
        <dbReference type="Pfam" id="PF13193"/>
    </source>
</evidence>
<proteinExistence type="inferred from homology"/>